<evidence type="ECO:0000256" key="1">
    <source>
        <dbReference type="SAM" id="SignalP"/>
    </source>
</evidence>
<dbReference type="EMBL" id="BQOL01000002">
    <property type="protein sequence ID" value="GKI20415.1"/>
    <property type="molecule type" value="Genomic_DNA"/>
</dbReference>
<protein>
    <recommendedName>
        <fullName evidence="4">Lipoprotein</fullName>
    </recommendedName>
</protein>
<gene>
    <name evidence="2" type="ORF">CE91St16_33230</name>
</gene>
<accession>A0AA37KQQ4</accession>
<keyword evidence="1" id="KW-0732">Signal</keyword>
<dbReference type="Proteomes" id="UP001055105">
    <property type="component" value="Unassembled WGS sequence"/>
</dbReference>
<dbReference type="AlphaFoldDB" id="A0AA37KQQ4"/>
<feature type="signal peptide" evidence="1">
    <location>
        <begin position="1"/>
        <end position="21"/>
    </location>
</feature>
<name>A0AA37KQQ4_9BACT</name>
<proteinExistence type="predicted"/>
<dbReference type="PROSITE" id="PS51257">
    <property type="entry name" value="PROKAR_LIPOPROTEIN"/>
    <property type="match status" value="1"/>
</dbReference>
<comment type="caution">
    <text evidence="2">The sequence shown here is derived from an EMBL/GenBank/DDBJ whole genome shotgun (WGS) entry which is preliminary data.</text>
</comment>
<feature type="chain" id="PRO_5041467002" description="Lipoprotein" evidence="1">
    <location>
        <begin position="22"/>
        <end position="321"/>
    </location>
</feature>
<evidence type="ECO:0000313" key="2">
    <source>
        <dbReference type="EMBL" id="GKI20415.1"/>
    </source>
</evidence>
<evidence type="ECO:0000313" key="3">
    <source>
        <dbReference type="Proteomes" id="UP001055105"/>
    </source>
</evidence>
<evidence type="ECO:0008006" key="4">
    <source>
        <dbReference type="Google" id="ProtNLM"/>
    </source>
</evidence>
<sequence length="321" mass="36207">MKTKRIILFLAAAALFTGCFKDVSYKTTYVFKPLEQEKSGDPTQILADAKLYAFAADTSSWEVASYKDALAGVISQRGNRNEKISTPLAAGEPYEQEGVEGLLQMSFDRSSVMVVAVDTKNELYGYTQQEVPENTPKIYVTLIFKRWKQGYSYKDGKWLMFNDSYTPPIYIDSQVTAQLQAEEGAEPTVSSNLRVYAYAVDTTAWKINSYNDAAQRIITSKSDPKQTRTSPDFEAYYSKESGTYGMKVSSPTLMVVVTDPVNQLYAYSQQEVEIVEGGQPVNFLPVVFRPWKQEYLYVEEGGWRVVNDKLAPKEPEKASKR</sequence>
<dbReference type="RefSeq" id="WP_244077125.1">
    <property type="nucleotide sequence ID" value="NZ_AP025581.1"/>
</dbReference>
<organism evidence="2 3">
    <name type="scientific">Alistipes finegoldii</name>
    <dbReference type="NCBI Taxonomy" id="214856"/>
    <lineage>
        <taxon>Bacteria</taxon>
        <taxon>Pseudomonadati</taxon>
        <taxon>Bacteroidota</taxon>
        <taxon>Bacteroidia</taxon>
        <taxon>Bacteroidales</taxon>
        <taxon>Rikenellaceae</taxon>
        <taxon>Alistipes</taxon>
    </lineage>
</organism>
<reference evidence="2" key="1">
    <citation type="submission" date="2022-01" db="EMBL/GenBank/DDBJ databases">
        <title>Novel bile acid biosynthetic pathways are enriched in the microbiome of centenarians.</title>
        <authorList>
            <person name="Sato Y."/>
            <person name="Atarashi K."/>
            <person name="Plichta R.D."/>
            <person name="Arai Y."/>
            <person name="Sasajima S."/>
            <person name="Kearney M.S."/>
            <person name="Suda W."/>
            <person name="Takeshita K."/>
            <person name="Sasaki T."/>
            <person name="Okamoto S."/>
            <person name="Skelly N.A."/>
            <person name="Okamura Y."/>
            <person name="Vlamakis H."/>
            <person name="Li Y."/>
            <person name="Tanoue T."/>
            <person name="Takei H."/>
            <person name="Nittono H."/>
            <person name="Narushima S."/>
            <person name="Irie J."/>
            <person name="Itoh H."/>
            <person name="Moriya K."/>
            <person name="Sugiura Y."/>
            <person name="Suematsu M."/>
            <person name="Moritoki N."/>
            <person name="Shibata S."/>
            <person name="Littman R.D."/>
            <person name="Fischbach A.M."/>
            <person name="Uwamino Y."/>
            <person name="Inoue T."/>
            <person name="Honda A."/>
            <person name="Hattori M."/>
            <person name="Murai T."/>
            <person name="Xavier J.R."/>
            <person name="Hirose N."/>
            <person name="Honda K."/>
        </authorList>
    </citation>
    <scope>NUCLEOTIDE SEQUENCE</scope>
    <source>
        <strain evidence="2">CE91-St16</strain>
    </source>
</reference>